<evidence type="ECO:0000313" key="3">
    <source>
        <dbReference type="Proteomes" id="UP000443353"/>
    </source>
</evidence>
<protein>
    <recommendedName>
        <fullName evidence="4">VPLPA-CTERM sorting domain-containing protein</fullName>
    </recommendedName>
</protein>
<gene>
    <name evidence="2" type="ORF">GPY61_11185</name>
</gene>
<sequence length="197" mass="20405">MKPKAILAALTLGVAAANAGATVLTFDGLTGSMYGDGFPLAANMHYESTDRGTNLVYEESGYRLTLNAPEADAGAAHVGDGTFDPQTYNWHDGFENGADTFVTLTRIGGGLFDLRSFDYYTTGSTLSTDGNLQAFLEGGGTWSTALNGITALRFTSGAVNALANVDVEAAGTVPLPGTLPLLLGGVAAFGAVRRRRT</sequence>
<dbReference type="RefSeq" id="WP_160408627.1">
    <property type="nucleotide sequence ID" value="NZ_WSES01000003.1"/>
</dbReference>
<keyword evidence="3" id="KW-1185">Reference proteome</keyword>
<accession>A0A7X3K808</accession>
<evidence type="ECO:0000313" key="2">
    <source>
        <dbReference type="EMBL" id="MVW60496.1"/>
    </source>
</evidence>
<reference evidence="2 3" key="1">
    <citation type="submission" date="2019-12" db="EMBL/GenBank/DDBJ databases">
        <authorList>
            <person name="Li C."/>
            <person name="Zhao J."/>
        </authorList>
    </citation>
    <scope>NUCLEOTIDE SEQUENCE [LARGE SCALE GENOMIC DNA]</scope>
    <source>
        <strain evidence="2 3">NEAU-DD11</strain>
    </source>
</reference>
<dbReference type="AlphaFoldDB" id="A0A7X3K808"/>
<name>A0A7X3K808_9BURK</name>
<dbReference type="EMBL" id="WSES01000003">
    <property type="protein sequence ID" value="MVW60496.1"/>
    <property type="molecule type" value="Genomic_DNA"/>
</dbReference>
<comment type="caution">
    <text evidence="2">The sequence shown here is derived from an EMBL/GenBank/DDBJ whole genome shotgun (WGS) entry which is preliminary data.</text>
</comment>
<feature type="chain" id="PRO_5030955611" description="VPLPA-CTERM sorting domain-containing protein" evidence="1">
    <location>
        <begin position="20"/>
        <end position="197"/>
    </location>
</feature>
<proteinExistence type="predicted"/>
<evidence type="ECO:0000256" key="1">
    <source>
        <dbReference type="SAM" id="SignalP"/>
    </source>
</evidence>
<organism evidence="2 3">
    <name type="scientific">Massilia cellulosiltytica</name>
    <dbReference type="NCBI Taxonomy" id="2683234"/>
    <lineage>
        <taxon>Bacteria</taxon>
        <taxon>Pseudomonadati</taxon>
        <taxon>Pseudomonadota</taxon>
        <taxon>Betaproteobacteria</taxon>
        <taxon>Burkholderiales</taxon>
        <taxon>Oxalobacteraceae</taxon>
        <taxon>Telluria group</taxon>
        <taxon>Massilia</taxon>
    </lineage>
</organism>
<evidence type="ECO:0008006" key="4">
    <source>
        <dbReference type="Google" id="ProtNLM"/>
    </source>
</evidence>
<feature type="signal peptide" evidence="1">
    <location>
        <begin position="1"/>
        <end position="19"/>
    </location>
</feature>
<keyword evidence="1" id="KW-0732">Signal</keyword>
<dbReference type="Proteomes" id="UP000443353">
    <property type="component" value="Unassembled WGS sequence"/>
</dbReference>